<feature type="transmembrane region" description="Helical" evidence="1">
    <location>
        <begin position="141"/>
        <end position="159"/>
    </location>
</feature>
<organism evidence="3 4">
    <name type="scientific">Mesorhizobium retamae</name>
    <dbReference type="NCBI Taxonomy" id="2912854"/>
    <lineage>
        <taxon>Bacteria</taxon>
        <taxon>Pseudomonadati</taxon>
        <taxon>Pseudomonadota</taxon>
        <taxon>Alphaproteobacteria</taxon>
        <taxon>Hyphomicrobiales</taxon>
        <taxon>Phyllobacteriaceae</taxon>
        <taxon>Mesorhizobium</taxon>
    </lineage>
</organism>
<keyword evidence="1" id="KW-0812">Transmembrane</keyword>
<dbReference type="Pfam" id="PF01757">
    <property type="entry name" value="Acyl_transf_3"/>
    <property type="match status" value="1"/>
</dbReference>
<keyword evidence="3" id="KW-0012">Acyltransferase</keyword>
<evidence type="ECO:0000259" key="2">
    <source>
        <dbReference type="Pfam" id="PF01757"/>
    </source>
</evidence>
<comment type="caution">
    <text evidence="3">The sequence shown here is derived from an EMBL/GenBank/DDBJ whole genome shotgun (WGS) entry which is preliminary data.</text>
</comment>
<keyword evidence="1" id="KW-0472">Membrane</keyword>
<feature type="transmembrane region" description="Helical" evidence="1">
    <location>
        <begin position="12"/>
        <end position="30"/>
    </location>
</feature>
<feature type="transmembrane region" description="Helical" evidence="1">
    <location>
        <begin position="250"/>
        <end position="269"/>
    </location>
</feature>
<feature type="transmembrane region" description="Helical" evidence="1">
    <location>
        <begin position="89"/>
        <end position="108"/>
    </location>
</feature>
<evidence type="ECO:0000313" key="4">
    <source>
        <dbReference type="Proteomes" id="UP001201701"/>
    </source>
</evidence>
<feature type="transmembrane region" description="Helical" evidence="1">
    <location>
        <begin position="165"/>
        <end position="184"/>
    </location>
</feature>
<dbReference type="EMBL" id="JAKREW010000036">
    <property type="protein sequence ID" value="MCG7508198.1"/>
    <property type="molecule type" value="Genomic_DNA"/>
</dbReference>
<proteinExistence type="predicted"/>
<reference evidence="3 4" key="1">
    <citation type="submission" date="2022-02" db="EMBL/GenBank/DDBJ databases">
        <title>Draft genome sequence of Mezorhizobium retamae strain IRAMC:0171 isolated from Retama raetam nodules.</title>
        <authorList>
            <person name="Bengaied R."/>
            <person name="Sbissi I."/>
            <person name="Huber K."/>
            <person name="Ghodbane F."/>
            <person name="Nouioui I."/>
            <person name="Tarhouni M."/>
            <person name="Gtari M."/>
        </authorList>
    </citation>
    <scope>NUCLEOTIDE SEQUENCE [LARGE SCALE GENOMIC DNA]</scope>
    <source>
        <strain evidence="3 4">IRAMC:0171</strain>
    </source>
</reference>
<name>A0ABS9QMX6_9HYPH</name>
<keyword evidence="4" id="KW-1185">Reference proteome</keyword>
<evidence type="ECO:0000313" key="3">
    <source>
        <dbReference type="EMBL" id="MCG7508198.1"/>
    </source>
</evidence>
<feature type="transmembrane region" description="Helical" evidence="1">
    <location>
        <begin position="222"/>
        <end position="243"/>
    </location>
</feature>
<gene>
    <name evidence="3" type="ORF">L4923_24465</name>
</gene>
<keyword evidence="1" id="KW-1133">Transmembrane helix</keyword>
<dbReference type="Proteomes" id="UP001201701">
    <property type="component" value="Unassembled WGS sequence"/>
</dbReference>
<feature type="domain" description="Acyltransferase 3" evidence="2">
    <location>
        <begin position="10"/>
        <end position="339"/>
    </location>
</feature>
<feature type="transmembrane region" description="Helical" evidence="1">
    <location>
        <begin position="196"/>
        <end position="216"/>
    </location>
</feature>
<dbReference type="PANTHER" id="PTHR23028">
    <property type="entry name" value="ACETYLTRANSFERASE"/>
    <property type="match status" value="1"/>
</dbReference>
<sequence length="364" mass="40108">MRLDDERRIKGFDGLRAIAFIFVFISHKVGFDKGTYESLGGTGVLLFFALSGLLITRILTRTRMAVEAGETTMLEGLARFYLRRTARILPIYYTTIGIFLIASLFVHFNGFEGGAPLAMLLYATNVYVFTTGHWVGHFGHFWTLAIEEQFYLLFAPLLLFAPSKAAGSICATFVVLGLVTLVGLQLAGASVLAIDLNSVTGFGYLALGGLAGLNLHWQAPRWLISTPAQTAVVLTLLIAPLIVLSDQSVWRTYAPAVAATAVLLVFQVARNQATRFVALLETWSLRGLGRISYGCYIFHEFVHFYDIEAVSQKLGIVFETPDWISVPIEFAITVGLATVSWRFFERPIMAWAHRATQKVAPAAA</sequence>
<protein>
    <submittedName>
        <fullName evidence="3">Acyltransferase</fullName>
    </submittedName>
</protein>
<dbReference type="PANTHER" id="PTHR23028:SF53">
    <property type="entry name" value="ACYL_TRANSF_3 DOMAIN-CONTAINING PROTEIN"/>
    <property type="match status" value="1"/>
</dbReference>
<dbReference type="InterPro" id="IPR050879">
    <property type="entry name" value="Acyltransferase_3"/>
</dbReference>
<accession>A0ABS9QMX6</accession>
<dbReference type="GO" id="GO:0016746">
    <property type="term" value="F:acyltransferase activity"/>
    <property type="evidence" value="ECO:0007669"/>
    <property type="project" value="UniProtKB-KW"/>
</dbReference>
<keyword evidence="3" id="KW-0808">Transferase</keyword>
<dbReference type="RefSeq" id="WP_239369712.1">
    <property type="nucleotide sequence ID" value="NZ_JAKREW010000036.1"/>
</dbReference>
<evidence type="ECO:0000256" key="1">
    <source>
        <dbReference type="SAM" id="Phobius"/>
    </source>
</evidence>
<dbReference type="InterPro" id="IPR002656">
    <property type="entry name" value="Acyl_transf_3_dom"/>
</dbReference>
<feature type="transmembrane region" description="Helical" evidence="1">
    <location>
        <begin position="36"/>
        <end position="55"/>
    </location>
</feature>